<accession>I0K554</accession>
<feature type="domain" description="Lantibiotic dehydratase N-terminal" evidence="1">
    <location>
        <begin position="41"/>
        <end position="680"/>
    </location>
</feature>
<dbReference type="NCBIfam" id="TIGR03891">
    <property type="entry name" value="thiopep_ocin"/>
    <property type="match status" value="1"/>
</dbReference>
<evidence type="ECO:0000259" key="2">
    <source>
        <dbReference type="Pfam" id="PF14028"/>
    </source>
</evidence>
<organism evidence="3 4">
    <name type="scientific">Fibrella aestuarina BUZ 2</name>
    <dbReference type="NCBI Taxonomy" id="1166018"/>
    <lineage>
        <taxon>Bacteria</taxon>
        <taxon>Pseudomonadati</taxon>
        <taxon>Bacteroidota</taxon>
        <taxon>Cytophagia</taxon>
        <taxon>Cytophagales</taxon>
        <taxon>Spirosomataceae</taxon>
        <taxon>Fibrella</taxon>
    </lineage>
</organism>
<dbReference type="AlphaFoldDB" id="I0K554"/>
<dbReference type="InterPro" id="IPR023809">
    <property type="entry name" value="Thiopep_bacteriocin_synth_dom"/>
</dbReference>
<dbReference type="EMBL" id="HE796683">
    <property type="protein sequence ID" value="CCG99257.1"/>
    <property type="molecule type" value="Genomic_DNA"/>
</dbReference>
<dbReference type="HOGENOM" id="CLU_010573_0_0_10"/>
<dbReference type="Pfam" id="PF14028">
    <property type="entry name" value="Lant_dehydr_C"/>
    <property type="match status" value="1"/>
</dbReference>
<evidence type="ECO:0000259" key="1">
    <source>
        <dbReference type="Pfam" id="PF04738"/>
    </source>
</evidence>
<feature type="domain" description="Thiopeptide-type bacteriocin biosynthesis" evidence="2">
    <location>
        <begin position="748"/>
        <end position="1005"/>
    </location>
</feature>
<dbReference type="eggNOG" id="ENOG502Z81U">
    <property type="taxonomic scope" value="Bacteria"/>
</dbReference>
<dbReference type="KEGG" id="fae:FAES_1247"/>
<evidence type="ECO:0000313" key="4">
    <source>
        <dbReference type="Proteomes" id="UP000011058"/>
    </source>
</evidence>
<sequence>MQLHPFYVLRRPLLPVETYFQVQHRLRQGHALIDVLKAYYQHPYAQQALFFASSDVYQQCQQWLAGTLSPSDKVQKTLYRYLIRMSTRATPFGLCSGISLGKWGTVSGVTFDEAAPVRTYLRLDAMAMQQLLHYVSQLPAIWPTVRYRSNTTTYAIGADLRYVEANQQGGLPGSYALSVTDNTEYLQQILERARHGATLPDLITLLMQDGIEAEDAQGFLDNLIDNQLIQSEFDPSLTAQDELGRLLERLRPFAEQQPAIDLLTDVHETLRRASPASNVPDCQRLDELLAPILAIENRLLVQCDTYFPASQNTIGEAVREQLSQTLQQILRLSPAEQTYLPTFRERFYERYEEQEVPLLLALDPDIGVGYGGSSLTAALLDGIDWPEMAAGDVPFTVAQQTMLRLFTEAMRLDEPRLDLLDADLATLTDGQPEPALPASGYWMGHLLASSAEALDAGDWQFHLVAGGGPSAANLLGRMAHLDDELKAQLQASLQQEEASEADAIWAEIVHLPEAKLANVLTRPALRSYEIPILSVSGVPDAYQIPLDDLLISAPRGQRIVLRSRRLNKRVIPRLSTAHNFSMGLAHYRFLCDLQKQEGTLRVGWDWGPLSSQPYLPQVRYRNVILSRAAWQLTKGVAPTSQADWLASWRSRYHVPRYVVMMNADNELPLDLENGLNVELLVDELTKHGTVKLKEWLLNEQTCWVGGPTQHWVGELILPASFTSKRSATNTYARATSDVQRIFAPGSEWVYLKIVTGEQASERLLLTELPILTEDLREAGSLSQWFYVRYNHPEPQLRVRFQSFPGQDGQLLGQVLAWVQRLTADYGTLYRVQLDTYQREVERYGAARIALCEAWFCTESEMLLPVLQLVSQEGETSRLFYACALVDRLFEAWQLPLDQRDGLITRLRDAFSREFRADTALLVQLDKSYRLYRPVVHDALSAFDAPAELASFAPQFRQLASELQTTLADQNERDDLLASLIHMLLNRIFPTENRRHEYLLYHLLKKEYTSLLKRNRPAPNRA</sequence>
<dbReference type="STRING" id="1166018.FAES_1247"/>
<evidence type="ECO:0000313" key="3">
    <source>
        <dbReference type="EMBL" id="CCG99257.1"/>
    </source>
</evidence>
<protein>
    <submittedName>
        <fullName evidence="3">Epidermin biosynthesis protein epiB</fullName>
    </submittedName>
</protein>
<proteinExistence type="predicted"/>
<gene>
    <name evidence="3" type="primary">epiB</name>
    <name evidence="3" type="ORF">FAES_1247</name>
</gene>
<keyword evidence="4" id="KW-1185">Reference proteome</keyword>
<dbReference type="Proteomes" id="UP000011058">
    <property type="component" value="Chromosome"/>
</dbReference>
<dbReference type="OrthoDB" id="1273722at2"/>
<dbReference type="InterPro" id="IPR006827">
    <property type="entry name" value="Lant_deHydtase_N"/>
</dbReference>
<dbReference type="RefSeq" id="WP_015330356.1">
    <property type="nucleotide sequence ID" value="NC_020054.1"/>
</dbReference>
<reference evidence="3 4" key="1">
    <citation type="journal article" date="2012" name="J. Bacteriol.">
        <title>Genome Sequence of Fibrella aestuarina BUZ 2T, a Filamentous Marine Bacterium.</title>
        <authorList>
            <person name="Filippini M."/>
            <person name="Qi W."/>
            <person name="Blom J."/>
            <person name="Goesmann A."/>
            <person name="Smits T.H."/>
            <person name="Bagheri H.C."/>
        </authorList>
    </citation>
    <scope>NUCLEOTIDE SEQUENCE [LARGE SCALE GENOMIC DNA]</scope>
    <source>
        <strain evidence="4">BUZ 2T</strain>
    </source>
</reference>
<name>I0K554_9BACT</name>
<dbReference type="Pfam" id="PF04738">
    <property type="entry name" value="Lant_dehydr_N"/>
    <property type="match status" value="1"/>
</dbReference>
<dbReference type="PATRIC" id="fig|1166018.3.peg.2973"/>